<feature type="region of interest" description="Disordered" evidence="6">
    <location>
        <begin position="650"/>
        <end position="732"/>
    </location>
</feature>
<comment type="subcellular location">
    <subcellularLocation>
        <location evidence="1">Nucleus</location>
    </subcellularLocation>
</comment>
<feature type="region of interest" description="Disordered" evidence="6">
    <location>
        <begin position="1"/>
        <end position="49"/>
    </location>
</feature>
<dbReference type="GeneID" id="19237601"/>
<feature type="compositionally biased region" description="Basic and acidic residues" evidence="6">
    <location>
        <begin position="650"/>
        <end position="664"/>
    </location>
</feature>
<evidence type="ECO:0000256" key="4">
    <source>
        <dbReference type="ARBA" id="ARBA00023242"/>
    </source>
</evidence>
<evidence type="ECO:0000259" key="7">
    <source>
        <dbReference type="PROSITE" id="PS50102"/>
    </source>
</evidence>
<evidence type="ECO:0000313" key="8">
    <source>
        <dbReference type="EMBL" id="ERF70682.1"/>
    </source>
</evidence>
<accession>U1G0G0</accession>
<dbReference type="eggNOG" id="KOG0127">
    <property type="taxonomic scope" value="Eukaryota"/>
</dbReference>
<feature type="domain" description="RRM" evidence="7">
    <location>
        <begin position="157"/>
        <end position="235"/>
    </location>
</feature>
<keyword evidence="4" id="KW-0539">Nucleus</keyword>
<keyword evidence="9" id="KW-1185">Reference proteome</keyword>
<dbReference type="HOGENOM" id="CLU_011608_3_0_1"/>
<protein>
    <recommendedName>
        <fullName evidence="7">RRM domain-containing protein</fullName>
    </recommendedName>
</protein>
<dbReference type="OrthoDB" id="267048at2759"/>
<keyword evidence="3 5" id="KW-0694">RNA-binding</keyword>
<feature type="compositionally biased region" description="Acidic residues" evidence="6">
    <location>
        <begin position="303"/>
        <end position="321"/>
    </location>
</feature>
<dbReference type="SUPFAM" id="SSF54928">
    <property type="entry name" value="RNA-binding domain, RBD"/>
    <property type="match status" value="3"/>
</dbReference>
<dbReference type="PANTHER" id="PTHR48039:SF5">
    <property type="entry name" value="RNA-BINDING PROTEIN 28"/>
    <property type="match status" value="1"/>
</dbReference>
<dbReference type="InterPro" id="IPR034809">
    <property type="entry name" value="Nop4_RRM4"/>
</dbReference>
<dbReference type="AlphaFoldDB" id="U1G0G0"/>
<dbReference type="InterPro" id="IPR035979">
    <property type="entry name" value="RBD_domain_sf"/>
</dbReference>
<evidence type="ECO:0000256" key="5">
    <source>
        <dbReference type="PROSITE-ProRule" id="PRU00176"/>
    </source>
</evidence>
<dbReference type="CDD" id="cd12676">
    <property type="entry name" value="RRM3_Nop4p"/>
    <property type="match status" value="1"/>
</dbReference>
<feature type="region of interest" description="Disordered" evidence="6">
    <location>
        <begin position="384"/>
        <end position="403"/>
    </location>
</feature>
<dbReference type="Pfam" id="PF00076">
    <property type="entry name" value="RRM_1"/>
    <property type="match status" value="3"/>
</dbReference>
<feature type="region of interest" description="Disordered" evidence="6">
    <location>
        <begin position="242"/>
        <end position="327"/>
    </location>
</feature>
<dbReference type="PANTHER" id="PTHR48039">
    <property type="entry name" value="RNA-BINDING MOTIF PROTEIN 14B"/>
    <property type="match status" value="1"/>
</dbReference>
<feature type="compositionally biased region" description="Basic and acidic residues" evidence="6">
    <location>
        <begin position="121"/>
        <end position="133"/>
    </location>
</feature>
<dbReference type="RefSeq" id="XP_007803740.1">
    <property type="nucleotide sequence ID" value="XM_007805549.1"/>
</dbReference>
<dbReference type="FunFam" id="3.30.70.330:FF:000406">
    <property type="entry name" value="Related to Nucleolar protein NOP4"/>
    <property type="match status" value="1"/>
</dbReference>
<evidence type="ECO:0000256" key="6">
    <source>
        <dbReference type="SAM" id="MobiDB-lite"/>
    </source>
</evidence>
<name>U1G0G0_ENDPU</name>
<reference evidence="9" key="1">
    <citation type="journal article" date="2014" name="BMC Genomics">
        <title>Genome characteristics reveal the impact of lichenization on lichen-forming fungus Endocarpon pusillum Hedwig (Verrucariales, Ascomycota).</title>
        <authorList>
            <person name="Wang Y.-Y."/>
            <person name="Liu B."/>
            <person name="Zhang X.-Y."/>
            <person name="Zhou Q.-M."/>
            <person name="Zhang T."/>
            <person name="Li H."/>
            <person name="Yu Y.-F."/>
            <person name="Zhang X.-L."/>
            <person name="Hao X.-Y."/>
            <person name="Wang M."/>
            <person name="Wang L."/>
            <person name="Wei J.-C."/>
        </authorList>
    </citation>
    <scope>NUCLEOTIDE SEQUENCE [LARGE SCALE GENOMIC DNA]</scope>
    <source>
        <strain evidence="9">Z07020 / HMAS-L-300199</strain>
    </source>
</reference>
<dbReference type="GO" id="GO:0005730">
    <property type="term" value="C:nucleolus"/>
    <property type="evidence" value="ECO:0007669"/>
    <property type="project" value="TreeGrafter"/>
</dbReference>
<evidence type="ECO:0000313" key="9">
    <source>
        <dbReference type="Proteomes" id="UP000019373"/>
    </source>
</evidence>
<dbReference type="CDD" id="cd12677">
    <property type="entry name" value="RRM4_Nop4p"/>
    <property type="match status" value="1"/>
</dbReference>
<feature type="compositionally biased region" description="Basic and acidic residues" evidence="6">
    <location>
        <begin position="675"/>
        <end position="712"/>
    </location>
</feature>
<dbReference type="Gene3D" id="3.30.70.330">
    <property type="match status" value="4"/>
</dbReference>
<keyword evidence="2" id="KW-0677">Repeat</keyword>
<evidence type="ECO:0000256" key="2">
    <source>
        <dbReference type="ARBA" id="ARBA00022737"/>
    </source>
</evidence>
<sequence length="732" mass="81560">MSDAFKRRRSSADEDSEGTEDAEREAKKAKTTQSDDTPPKDQRRTLFVRSLPASVTTERLTEFFSQSHPLKHATVVLDPHTRTSKGYGFVTFADPEDAQAATAELNNAVLDGRKIKVEIAEPRHRDIAEDGGRSKPSSKTADLKAEREKKRAEFAPPKLIVRNLPWSIKDSEDLAALFRSYGKVKHADVPKRSAKVQAGFGFVVLRGRKNAEKAMAEVNGKIVDGRPLAVDWAVDKQTWEKLQTEEQHGGGEGPELSHGDTNGDDTENNASSKTNDSETKPGGAGSEDEPTSEDKMSGAGGADLEDEESRDDDSEDEEADEAPSTTVFIRNLPFTSTDAMLRAHFSQFGAVRYARVVFDHETERSKGTGFVCFFNEEDARSCVKGAPKPAASPPATADKKRKGEALTHSLLQNEATDLTGRYTIEGRVLQVSKALSKSDATRREADGSSKRELRDRDKRRLYLLSEGTIPKGSKLFEKLGPTEINIREASTKQRQKLMRSNPSLHMSLTRLSVRNIPRKITSRDLKALAREAVVGFATDVKNGHRQPLSREELKRAADSMKEADRLRKKQGKGIVKQAKIVYEGKEGMKVDEKSGAGRSRGYGFIEYVSHRAALMGLRWLNGHAVKAGDAERSKRLIVEFAIENAQVVSRRTDREARMRVDGPKRRIAKAQPAKSQDKITGKKRKREDTPEKSKRPKQETRKSPITTEEKNSIARRNRIIAKKRHMRKSRKA</sequence>
<feature type="domain" description="RRM" evidence="7">
    <location>
        <begin position="509"/>
        <end position="643"/>
    </location>
</feature>
<feature type="compositionally biased region" description="Acidic residues" evidence="6">
    <location>
        <begin position="13"/>
        <end position="23"/>
    </location>
</feature>
<feature type="compositionally biased region" description="Basic residues" evidence="6">
    <location>
        <begin position="713"/>
        <end position="732"/>
    </location>
</feature>
<organism evidence="8 9">
    <name type="scientific">Endocarpon pusillum (strain Z07020 / HMAS-L-300199)</name>
    <name type="common">Lichen-forming fungus</name>
    <dbReference type="NCBI Taxonomy" id="1263415"/>
    <lineage>
        <taxon>Eukaryota</taxon>
        <taxon>Fungi</taxon>
        <taxon>Dikarya</taxon>
        <taxon>Ascomycota</taxon>
        <taxon>Pezizomycotina</taxon>
        <taxon>Eurotiomycetes</taxon>
        <taxon>Chaetothyriomycetidae</taxon>
        <taxon>Verrucariales</taxon>
        <taxon>Verrucariaceae</taxon>
        <taxon>Endocarpon</taxon>
    </lineage>
</organism>
<dbReference type="Proteomes" id="UP000019373">
    <property type="component" value="Unassembled WGS sequence"/>
</dbReference>
<dbReference type="OMA" id="FTHRHAL"/>
<dbReference type="PROSITE" id="PS50102">
    <property type="entry name" value="RRM"/>
    <property type="match status" value="4"/>
</dbReference>
<evidence type="ECO:0000256" key="3">
    <source>
        <dbReference type="ARBA" id="ARBA00022884"/>
    </source>
</evidence>
<dbReference type="InterPro" id="IPR051945">
    <property type="entry name" value="RRM_MRD1_RNA_proc_ribogen"/>
</dbReference>
<feature type="region of interest" description="Disordered" evidence="6">
    <location>
        <begin position="121"/>
        <end position="149"/>
    </location>
</feature>
<dbReference type="InterPro" id="IPR012677">
    <property type="entry name" value="Nucleotide-bd_a/b_plait_sf"/>
</dbReference>
<evidence type="ECO:0000256" key="1">
    <source>
        <dbReference type="ARBA" id="ARBA00004123"/>
    </source>
</evidence>
<feature type="domain" description="RRM" evidence="7">
    <location>
        <begin position="44"/>
        <end position="122"/>
    </location>
</feature>
<gene>
    <name evidence="8" type="ORF">EPUS_02548</name>
</gene>
<dbReference type="GO" id="GO:0003729">
    <property type="term" value="F:mRNA binding"/>
    <property type="evidence" value="ECO:0007669"/>
    <property type="project" value="TreeGrafter"/>
</dbReference>
<feature type="compositionally biased region" description="Low complexity" evidence="6">
    <location>
        <begin position="384"/>
        <end position="396"/>
    </location>
</feature>
<dbReference type="InterPro" id="IPR034808">
    <property type="entry name" value="Nop4p_RRM3"/>
</dbReference>
<dbReference type="EMBL" id="KE721301">
    <property type="protein sequence ID" value="ERF70682.1"/>
    <property type="molecule type" value="Genomic_DNA"/>
</dbReference>
<dbReference type="InterPro" id="IPR000504">
    <property type="entry name" value="RRM_dom"/>
</dbReference>
<dbReference type="SMART" id="SM00360">
    <property type="entry name" value="RRM"/>
    <property type="match status" value="4"/>
</dbReference>
<feature type="domain" description="RRM" evidence="7">
    <location>
        <begin position="325"/>
        <end position="436"/>
    </location>
</feature>
<proteinExistence type="predicted"/>